<dbReference type="EMBL" id="NBNE01010993">
    <property type="protein sequence ID" value="OWY96978.1"/>
    <property type="molecule type" value="Genomic_DNA"/>
</dbReference>
<dbReference type="Proteomes" id="UP000198211">
    <property type="component" value="Unassembled WGS sequence"/>
</dbReference>
<dbReference type="OrthoDB" id="113350at2759"/>
<proteinExistence type="predicted"/>
<sequence>MKGLPVDQKILDGQISIASVSCTGRFELLGITTSSTMSKRLSLSALLGKAVSVARQHEKQVIVDFETSCATFKLDLIDEEAPSTTGKHFHKSDELFLTDAFTHYNRRVTSRLHVKGPAYFGK</sequence>
<reference evidence="2" key="1">
    <citation type="submission" date="2017-03" db="EMBL/GenBank/DDBJ databases">
        <title>Phytopthora megakarya and P. palmivora, two closely related causual agents of cacao black pod achieved similar genome size and gene model numbers by different mechanisms.</title>
        <authorList>
            <person name="Ali S."/>
            <person name="Shao J."/>
            <person name="Larry D.J."/>
            <person name="Kronmiller B."/>
            <person name="Shen D."/>
            <person name="Strem M.D."/>
            <person name="Melnick R.L."/>
            <person name="Guiltinan M.J."/>
            <person name="Tyler B.M."/>
            <person name="Meinhardt L.W."/>
            <person name="Bailey B.A."/>
        </authorList>
    </citation>
    <scope>NUCLEOTIDE SEQUENCE [LARGE SCALE GENOMIC DNA]</scope>
    <source>
        <strain evidence="2">zdho120</strain>
    </source>
</reference>
<keyword evidence="2" id="KW-1185">Reference proteome</keyword>
<organism evidence="1 2">
    <name type="scientific">Phytophthora megakarya</name>
    <dbReference type="NCBI Taxonomy" id="4795"/>
    <lineage>
        <taxon>Eukaryota</taxon>
        <taxon>Sar</taxon>
        <taxon>Stramenopiles</taxon>
        <taxon>Oomycota</taxon>
        <taxon>Peronosporomycetes</taxon>
        <taxon>Peronosporales</taxon>
        <taxon>Peronosporaceae</taxon>
        <taxon>Phytophthora</taxon>
    </lineage>
</organism>
<protein>
    <submittedName>
        <fullName evidence="1">Uncharacterized protein</fullName>
    </submittedName>
</protein>
<dbReference type="AlphaFoldDB" id="A0A225UW14"/>
<accession>A0A225UW14</accession>
<name>A0A225UW14_9STRA</name>
<evidence type="ECO:0000313" key="1">
    <source>
        <dbReference type="EMBL" id="OWY96978.1"/>
    </source>
</evidence>
<gene>
    <name evidence="1" type="ORF">PHMEG_00032607</name>
</gene>
<evidence type="ECO:0000313" key="2">
    <source>
        <dbReference type="Proteomes" id="UP000198211"/>
    </source>
</evidence>
<comment type="caution">
    <text evidence="1">The sequence shown here is derived from an EMBL/GenBank/DDBJ whole genome shotgun (WGS) entry which is preliminary data.</text>
</comment>